<evidence type="ECO:0000313" key="3">
    <source>
        <dbReference type="Proteomes" id="UP001479290"/>
    </source>
</evidence>
<feature type="region of interest" description="Disordered" evidence="1">
    <location>
        <begin position="1"/>
        <end position="24"/>
    </location>
</feature>
<feature type="non-terminal residue" evidence="2">
    <location>
        <position position="110"/>
    </location>
</feature>
<organism evidence="2 3">
    <name type="scientific">Culter alburnus</name>
    <name type="common">Topmouth culter</name>
    <dbReference type="NCBI Taxonomy" id="194366"/>
    <lineage>
        <taxon>Eukaryota</taxon>
        <taxon>Metazoa</taxon>
        <taxon>Chordata</taxon>
        <taxon>Craniata</taxon>
        <taxon>Vertebrata</taxon>
        <taxon>Euteleostomi</taxon>
        <taxon>Actinopterygii</taxon>
        <taxon>Neopterygii</taxon>
        <taxon>Teleostei</taxon>
        <taxon>Ostariophysi</taxon>
        <taxon>Cypriniformes</taxon>
        <taxon>Xenocyprididae</taxon>
        <taxon>Xenocypridinae</taxon>
        <taxon>Culter</taxon>
    </lineage>
</organism>
<dbReference type="Proteomes" id="UP001479290">
    <property type="component" value="Unassembled WGS sequence"/>
</dbReference>
<keyword evidence="3" id="KW-1185">Reference proteome</keyword>
<reference evidence="2 3" key="1">
    <citation type="submission" date="2024-05" db="EMBL/GenBank/DDBJ databases">
        <title>A high-quality chromosomal-level genome assembly of Topmouth culter (Culter alburnus).</title>
        <authorList>
            <person name="Zhao H."/>
        </authorList>
    </citation>
    <scope>NUCLEOTIDE SEQUENCE [LARGE SCALE GENOMIC DNA]</scope>
    <source>
        <strain evidence="2">CATC2023</strain>
        <tissue evidence="2">Muscle</tissue>
    </source>
</reference>
<gene>
    <name evidence="2" type="ORF">ABG768_017536</name>
</gene>
<evidence type="ECO:0000256" key="1">
    <source>
        <dbReference type="SAM" id="MobiDB-lite"/>
    </source>
</evidence>
<dbReference type="AlphaFoldDB" id="A0AAW1YWP8"/>
<name>A0AAW1YWP8_CULAL</name>
<feature type="compositionally biased region" description="Basic and acidic residues" evidence="1">
    <location>
        <begin position="1"/>
        <end position="21"/>
    </location>
</feature>
<comment type="caution">
    <text evidence="2">The sequence shown here is derived from an EMBL/GenBank/DDBJ whole genome shotgun (WGS) entry which is preliminary data.</text>
</comment>
<accession>A0AAW1YWP8</accession>
<protein>
    <submittedName>
        <fullName evidence="2">Uncharacterized protein</fullName>
    </submittedName>
</protein>
<dbReference type="EMBL" id="JAWDJR010000023">
    <property type="protein sequence ID" value="KAK9953552.1"/>
    <property type="molecule type" value="Genomic_DNA"/>
</dbReference>
<proteinExistence type="predicted"/>
<sequence>MESKRARRDRERARKHEKESETATEYKTGIDRLSSCCATSRLICWRVSCGELAWGPESESPLPPYPSRLPEDLKRKIERQQQETGRGTGISIMSVLIATQQIDTAASSNM</sequence>
<evidence type="ECO:0000313" key="2">
    <source>
        <dbReference type="EMBL" id="KAK9953552.1"/>
    </source>
</evidence>